<gene>
    <name evidence="1" type="ORF">PsB1_0080</name>
</gene>
<dbReference type="SUPFAM" id="SSF53254">
    <property type="entry name" value="Phosphoglycerate mutase-like"/>
    <property type="match status" value="1"/>
</dbReference>
<reference evidence="1" key="1">
    <citation type="submission" date="2021-05" db="EMBL/GenBank/DDBJ databases">
        <authorList>
            <person name="Tanabe Y."/>
        </authorList>
    </citation>
    <scope>NUCLEOTIDE SEQUENCE</scope>
    <source>
        <strain evidence="1">BOTRYCO-1</strain>
    </source>
</reference>
<dbReference type="InterPro" id="IPR029033">
    <property type="entry name" value="His_PPase_superfam"/>
</dbReference>
<reference evidence="1" key="2">
    <citation type="journal article" date="2023" name="ISME Commun">
        <title>Characterization of a bloom-associated alphaproteobacterial lineage, 'Candidatus Phycosocius': insights into freshwater algal-bacterial interactions.</title>
        <authorList>
            <person name="Tanabe Y."/>
            <person name="Yamaguchi H."/>
            <person name="Yoshida M."/>
            <person name="Kai A."/>
            <person name="Okazaki Y."/>
        </authorList>
    </citation>
    <scope>NUCLEOTIDE SEQUENCE</scope>
    <source>
        <strain evidence="1">BOTRYCO-1</strain>
    </source>
</reference>
<proteinExistence type="predicted"/>
<dbReference type="Proteomes" id="UP001161064">
    <property type="component" value="Unassembled WGS sequence"/>
</dbReference>
<dbReference type="EMBL" id="BPFZ01000001">
    <property type="protein sequence ID" value="GIU65926.1"/>
    <property type="molecule type" value="Genomic_DNA"/>
</dbReference>
<comment type="caution">
    <text evidence="1">The sequence shown here is derived from an EMBL/GenBank/DDBJ whole genome shotgun (WGS) entry which is preliminary data.</text>
</comment>
<evidence type="ECO:0000313" key="1">
    <source>
        <dbReference type="EMBL" id="GIU65926.1"/>
    </source>
</evidence>
<sequence>MAKFGSTPTANSERNASISSDSPMIVIARHGRPALDRHVWINAEQYQDWWAQYDAGGLTAGQKVPNALMQALMACKIVVSSSLRRALETAELAAPGRDLIIDPRFVEAPLPPPPLPSFILFKPRFWGIISRIGWFLGYHRDQESRAEAEIRAQGAADWLIEQAQTFGSVGLLAHGWFNRMMRPYLIARGWVCVYDGRDAHWSHRIYRPKPD</sequence>
<protein>
    <recommendedName>
        <fullName evidence="3">Histidine phosphatase family protein</fullName>
    </recommendedName>
</protein>
<organism evidence="1 2">
    <name type="scientific">Candidatus Phycosocius spiralis</name>
    <dbReference type="NCBI Taxonomy" id="2815099"/>
    <lineage>
        <taxon>Bacteria</taxon>
        <taxon>Pseudomonadati</taxon>
        <taxon>Pseudomonadota</taxon>
        <taxon>Alphaproteobacteria</taxon>
        <taxon>Caulobacterales</taxon>
        <taxon>Caulobacterales incertae sedis</taxon>
        <taxon>Candidatus Phycosocius</taxon>
    </lineage>
</organism>
<dbReference type="Pfam" id="PF00300">
    <property type="entry name" value="His_Phos_1"/>
    <property type="match status" value="1"/>
</dbReference>
<dbReference type="Gene3D" id="3.40.50.1240">
    <property type="entry name" value="Phosphoglycerate mutase-like"/>
    <property type="match status" value="1"/>
</dbReference>
<keyword evidence="2" id="KW-1185">Reference proteome</keyword>
<evidence type="ECO:0000313" key="2">
    <source>
        <dbReference type="Proteomes" id="UP001161064"/>
    </source>
</evidence>
<accession>A0ABQ4PSE9</accession>
<name>A0ABQ4PSE9_9PROT</name>
<evidence type="ECO:0008006" key="3">
    <source>
        <dbReference type="Google" id="ProtNLM"/>
    </source>
</evidence>
<dbReference type="InterPro" id="IPR013078">
    <property type="entry name" value="His_Pase_superF_clade-1"/>
</dbReference>